<feature type="domain" description="HTH tetR-type" evidence="5">
    <location>
        <begin position="5"/>
        <end position="65"/>
    </location>
</feature>
<dbReference type="GO" id="GO:0000976">
    <property type="term" value="F:transcription cis-regulatory region binding"/>
    <property type="evidence" value="ECO:0007669"/>
    <property type="project" value="TreeGrafter"/>
</dbReference>
<dbReference type="InterPro" id="IPR050109">
    <property type="entry name" value="HTH-type_TetR-like_transc_reg"/>
</dbReference>
<evidence type="ECO:0000259" key="5">
    <source>
        <dbReference type="PROSITE" id="PS50977"/>
    </source>
</evidence>
<dbReference type="EMBL" id="FUHW01000014">
    <property type="protein sequence ID" value="SJM53147.1"/>
    <property type="molecule type" value="Genomic_DNA"/>
</dbReference>
<evidence type="ECO:0000256" key="3">
    <source>
        <dbReference type="ARBA" id="ARBA00023163"/>
    </source>
</evidence>
<evidence type="ECO:0000256" key="1">
    <source>
        <dbReference type="ARBA" id="ARBA00023015"/>
    </source>
</evidence>
<keyword evidence="7" id="KW-1185">Reference proteome</keyword>
<name>A0A1R4FB97_9MICC</name>
<dbReference type="PRINTS" id="PR00455">
    <property type="entry name" value="HTHTETR"/>
</dbReference>
<dbReference type="AlphaFoldDB" id="A0A1R4FB97"/>
<organism evidence="6 7">
    <name type="scientific">Arthrobacter rhombi</name>
    <dbReference type="NCBI Taxonomy" id="71253"/>
    <lineage>
        <taxon>Bacteria</taxon>
        <taxon>Bacillati</taxon>
        <taxon>Actinomycetota</taxon>
        <taxon>Actinomycetes</taxon>
        <taxon>Micrococcales</taxon>
        <taxon>Micrococcaceae</taxon>
        <taxon>Arthrobacter</taxon>
    </lineage>
</organism>
<gene>
    <name evidence="6" type="ORF">FM101_03155</name>
</gene>
<dbReference type="Gene3D" id="1.10.357.10">
    <property type="entry name" value="Tetracycline Repressor, domain 2"/>
    <property type="match status" value="1"/>
</dbReference>
<evidence type="ECO:0000313" key="7">
    <source>
        <dbReference type="Proteomes" id="UP000195913"/>
    </source>
</evidence>
<dbReference type="RefSeq" id="WP_086995291.1">
    <property type="nucleotide sequence ID" value="NZ_FUHW01000014.1"/>
</dbReference>
<accession>A0A1R4FB97</accession>
<dbReference type="PANTHER" id="PTHR30055:SF234">
    <property type="entry name" value="HTH-TYPE TRANSCRIPTIONAL REGULATOR BETI"/>
    <property type="match status" value="1"/>
</dbReference>
<dbReference type="Pfam" id="PF00440">
    <property type="entry name" value="TetR_N"/>
    <property type="match status" value="1"/>
</dbReference>
<dbReference type="Proteomes" id="UP000195913">
    <property type="component" value="Unassembled WGS sequence"/>
</dbReference>
<keyword evidence="2 4" id="KW-0238">DNA-binding</keyword>
<dbReference type="PROSITE" id="PS50977">
    <property type="entry name" value="HTH_TETR_2"/>
    <property type="match status" value="1"/>
</dbReference>
<dbReference type="InterPro" id="IPR009057">
    <property type="entry name" value="Homeodomain-like_sf"/>
</dbReference>
<dbReference type="Pfam" id="PF17937">
    <property type="entry name" value="TetR_C_28"/>
    <property type="match status" value="1"/>
</dbReference>
<dbReference type="InterPro" id="IPR001647">
    <property type="entry name" value="HTH_TetR"/>
</dbReference>
<evidence type="ECO:0000313" key="6">
    <source>
        <dbReference type="EMBL" id="SJM53147.1"/>
    </source>
</evidence>
<dbReference type="GO" id="GO:0003700">
    <property type="term" value="F:DNA-binding transcription factor activity"/>
    <property type="evidence" value="ECO:0007669"/>
    <property type="project" value="TreeGrafter"/>
</dbReference>
<sequence length="180" mass="19517">MSRPPAAREKILDAYANLLRSDGERAATMDATAALAGVSKGGLLYHFPSKDALAEAVIERLLDAAQQDSERMATAPEGAARYYVRTSTVEETEFDAFYQAVVRLAAGSHAPAVTALDQVHADWERLVREDVSDPHAAEAIMLIGEGLYYHSTMPGTWSRSLVGRDIGALLEQVDRLKKGS</sequence>
<keyword evidence="3" id="KW-0804">Transcription</keyword>
<protein>
    <submittedName>
        <fullName evidence="6">Transcriptional regulator, TetR family</fullName>
    </submittedName>
</protein>
<dbReference type="SUPFAM" id="SSF46689">
    <property type="entry name" value="Homeodomain-like"/>
    <property type="match status" value="1"/>
</dbReference>
<evidence type="ECO:0000256" key="2">
    <source>
        <dbReference type="ARBA" id="ARBA00023125"/>
    </source>
</evidence>
<evidence type="ECO:0000256" key="4">
    <source>
        <dbReference type="PROSITE-ProRule" id="PRU00335"/>
    </source>
</evidence>
<dbReference type="InterPro" id="IPR041479">
    <property type="entry name" value="TetR_CgmR_C"/>
</dbReference>
<feature type="DNA-binding region" description="H-T-H motif" evidence="4">
    <location>
        <begin position="28"/>
        <end position="47"/>
    </location>
</feature>
<reference evidence="6 7" key="1">
    <citation type="submission" date="2017-02" db="EMBL/GenBank/DDBJ databases">
        <authorList>
            <person name="Peterson S.W."/>
        </authorList>
    </citation>
    <scope>NUCLEOTIDE SEQUENCE [LARGE SCALE GENOMIC DNA]</scope>
    <source>
        <strain evidence="6 7">B Ar 00.02</strain>
    </source>
</reference>
<proteinExistence type="predicted"/>
<dbReference type="PANTHER" id="PTHR30055">
    <property type="entry name" value="HTH-TYPE TRANSCRIPTIONAL REGULATOR RUTR"/>
    <property type="match status" value="1"/>
</dbReference>
<keyword evidence="1" id="KW-0805">Transcription regulation</keyword>